<evidence type="ECO:0000313" key="4">
    <source>
        <dbReference type="Proteomes" id="UP000238479"/>
    </source>
</evidence>
<keyword evidence="1" id="KW-0677">Repeat</keyword>
<evidence type="ECO:0000256" key="2">
    <source>
        <dbReference type="PROSITE-ProRule" id="PRU00708"/>
    </source>
</evidence>
<comment type="caution">
    <text evidence="3">The sequence shown here is derived from an EMBL/GenBank/DDBJ whole genome shotgun (WGS) entry which is preliminary data.</text>
</comment>
<dbReference type="PANTHER" id="PTHR47926:SF359">
    <property type="entry name" value="PENTACOTRIPEPTIDE-REPEAT REGION OF PRORP DOMAIN-CONTAINING PROTEIN"/>
    <property type="match status" value="1"/>
</dbReference>
<dbReference type="InterPro" id="IPR011990">
    <property type="entry name" value="TPR-like_helical_dom_sf"/>
</dbReference>
<dbReference type="Gramene" id="PRQ40603">
    <property type="protein sequence ID" value="PRQ40603"/>
    <property type="gene ID" value="RchiOBHm_Chr4g0437811"/>
</dbReference>
<organism evidence="3 4">
    <name type="scientific">Rosa chinensis</name>
    <name type="common">China rose</name>
    <dbReference type="NCBI Taxonomy" id="74649"/>
    <lineage>
        <taxon>Eukaryota</taxon>
        <taxon>Viridiplantae</taxon>
        <taxon>Streptophyta</taxon>
        <taxon>Embryophyta</taxon>
        <taxon>Tracheophyta</taxon>
        <taxon>Spermatophyta</taxon>
        <taxon>Magnoliopsida</taxon>
        <taxon>eudicotyledons</taxon>
        <taxon>Gunneridae</taxon>
        <taxon>Pentapetalae</taxon>
        <taxon>rosids</taxon>
        <taxon>fabids</taxon>
        <taxon>Rosales</taxon>
        <taxon>Rosaceae</taxon>
        <taxon>Rosoideae</taxon>
        <taxon>Rosoideae incertae sedis</taxon>
        <taxon>Rosa</taxon>
    </lineage>
</organism>
<dbReference type="EMBL" id="PDCK01000042">
    <property type="protein sequence ID" value="PRQ40603.1"/>
    <property type="molecule type" value="Genomic_DNA"/>
</dbReference>
<dbReference type="InterPro" id="IPR046960">
    <property type="entry name" value="PPR_At4g14850-like_plant"/>
</dbReference>
<dbReference type="PROSITE" id="PS51375">
    <property type="entry name" value="PPR"/>
    <property type="match status" value="1"/>
</dbReference>
<dbReference type="PANTHER" id="PTHR47926">
    <property type="entry name" value="PENTATRICOPEPTIDE REPEAT-CONTAINING PROTEIN"/>
    <property type="match status" value="1"/>
</dbReference>
<reference evidence="3 4" key="1">
    <citation type="journal article" date="2018" name="Nat. Genet.">
        <title>The Rosa genome provides new insights in the design of modern roses.</title>
        <authorList>
            <person name="Bendahmane M."/>
        </authorList>
    </citation>
    <scope>NUCLEOTIDE SEQUENCE [LARGE SCALE GENOMIC DNA]</scope>
    <source>
        <strain evidence="4">cv. Old Blush</strain>
    </source>
</reference>
<dbReference type="Proteomes" id="UP000238479">
    <property type="component" value="Chromosome 4"/>
</dbReference>
<dbReference type="GO" id="GO:0009451">
    <property type="term" value="P:RNA modification"/>
    <property type="evidence" value="ECO:0007669"/>
    <property type="project" value="InterPro"/>
</dbReference>
<name>A0A2P6R2E4_ROSCH</name>
<dbReference type="GO" id="GO:0003723">
    <property type="term" value="F:RNA binding"/>
    <property type="evidence" value="ECO:0007669"/>
    <property type="project" value="InterPro"/>
</dbReference>
<gene>
    <name evidence="3" type="ORF">RchiOBHm_Chr4g0437811</name>
</gene>
<proteinExistence type="predicted"/>
<dbReference type="Gene3D" id="1.25.40.10">
    <property type="entry name" value="Tetratricopeptide repeat domain"/>
    <property type="match status" value="1"/>
</dbReference>
<sequence>MSMILNLYALCGEIKDARLMFDKMPQRDVVTWNIMMTLLMKKGDIEEAYDLFSGMPDRSVRS</sequence>
<dbReference type="STRING" id="74649.A0A2P6R2E4"/>
<keyword evidence="4" id="KW-1185">Reference proteome</keyword>
<evidence type="ECO:0000256" key="1">
    <source>
        <dbReference type="ARBA" id="ARBA00022737"/>
    </source>
</evidence>
<feature type="repeat" description="PPR" evidence="2">
    <location>
        <begin position="28"/>
        <end position="62"/>
    </location>
</feature>
<dbReference type="Pfam" id="PF13041">
    <property type="entry name" value="PPR_2"/>
    <property type="match status" value="1"/>
</dbReference>
<accession>A0A2P6R2E4</accession>
<protein>
    <submittedName>
        <fullName evidence="3">Putative pentatricopeptide</fullName>
    </submittedName>
</protein>
<dbReference type="NCBIfam" id="TIGR00756">
    <property type="entry name" value="PPR"/>
    <property type="match status" value="2"/>
</dbReference>
<dbReference type="InterPro" id="IPR002885">
    <property type="entry name" value="PPR_rpt"/>
</dbReference>
<dbReference type="AlphaFoldDB" id="A0A2P6R2E4"/>
<evidence type="ECO:0000313" key="3">
    <source>
        <dbReference type="EMBL" id="PRQ40603.1"/>
    </source>
</evidence>